<dbReference type="Proteomes" id="UP000038040">
    <property type="component" value="Unplaced"/>
</dbReference>
<keyword evidence="1" id="KW-1133">Transmembrane helix</keyword>
<keyword evidence="1" id="KW-0472">Membrane</keyword>
<sequence length="37" mass="4514">LIRKVSLKLMRIRFIAFIVLWYSIQSLILIFMVFLEV</sequence>
<dbReference type="WBParaSite" id="DME_0000553101-mRNA-1">
    <property type="protein sequence ID" value="DME_0000553101-mRNA-1"/>
    <property type="gene ID" value="DME_0000553101"/>
</dbReference>
<feature type="transmembrane region" description="Helical" evidence="1">
    <location>
        <begin position="12"/>
        <end position="35"/>
    </location>
</feature>
<proteinExistence type="predicted"/>
<evidence type="ECO:0000313" key="2">
    <source>
        <dbReference type="Proteomes" id="UP000038040"/>
    </source>
</evidence>
<name>A0A0N4UDV5_DRAME</name>
<organism evidence="2 3">
    <name type="scientific">Dracunculus medinensis</name>
    <name type="common">Guinea worm</name>
    <dbReference type="NCBI Taxonomy" id="318479"/>
    <lineage>
        <taxon>Eukaryota</taxon>
        <taxon>Metazoa</taxon>
        <taxon>Ecdysozoa</taxon>
        <taxon>Nematoda</taxon>
        <taxon>Chromadorea</taxon>
        <taxon>Rhabditida</taxon>
        <taxon>Spirurina</taxon>
        <taxon>Dracunculoidea</taxon>
        <taxon>Dracunculidae</taxon>
        <taxon>Dracunculus</taxon>
    </lineage>
</organism>
<reference evidence="3" key="1">
    <citation type="submission" date="2017-02" db="UniProtKB">
        <authorList>
            <consortium name="WormBaseParasite"/>
        </authorList>
    </citation>
    <scope>IDENTIFICATION</scope>
</reference>
<protein>
    <submittedName>
        <fullName evidence="3">DUF3397 family protein</fullName>
    </submittedName>
</protein>
<keyword evidence="1" id="KW-0812">Transmembrane</keyword>
<evidence type="ECO:0000313" key="3">
    <source>
        <dbReference type="WBParaSite" id="DME_0000553101-mRNA-1"/>
    </source>
</evidence>
<evidence type="ECO:0000256" key="1">
    <source>
        <dbReference type="SAM" id="Phobius"/>
    </source>
</evidence>
<accession>A0A0N4UDV5</accession>
<dbReference type="AlphaFoldDB" id="A0A0N4UDV5"/>